<dbReference type="InterPro" id="IPR001453">
    <property type="entry name" value="MoaB/Mog_dom"/>
</dbReference>
<reference evidence="2" key="1">
    <citation type="journal article" date="2014" name="Front. Microbiol.">
        <title>High frequency of phylogenetically diverse reductive dehalogenase-homologous genes in deep subseafloor sedimentary metagenomes.</title>
        <authorList>
            <person name="Kawai M."/>
            <person name="Futagami T."/>
            <person name="Toyoda A."/>
            <person name="Takaki Y."/>
            <person name="Nishi S."/>
            <person name="Hori S."/>
            <person name="Arai W."/>
            <person name="Tsubouchi T."/>
            <person name="Morono Y."/>
            <person name="Uchiyama I."/>
            <person name="Ito T."/>
            <person name="Fujiyama A."/>
            <person name="Inagaki F."/>
            <person name="Takami H."/>
        </authorList>
    </citation>
    <scope>NUCLEOTIDE SEQUENCE</scope>
    <source>
        <strain evidence="2">Expedition CK06-06</strain>
    </source>
</reference>
<evidence type="ECO:0000313" key="2">
    <source>
        <dbReference type="EMBL" id="GAI94924.1"/>
    </source>
</evidence>
<evidence type="ECO:0000259" key="1">
    <source>
        <dbReference type="Pfam" id="PF00994"/>
    </source>
</evidence>
<gene>
    <name evidence="2" type="ORF">S12H4_29114</name>
</gene>
<feature type="non-terminal residue" evidence="2">
    <location>
        <position position="1"/>
    </location>
</feature>
<protein>
    <recommendedName>
        <fullName evidence="1">MoaB/Mog domain-containing protein</fullName>
    </recommendedName>
</protein>
<sequence>SLDRSPDVIITSGGLGPTWEDLTLKGIAKGLNRELKLDKMAYGMLKRRYDNIHRRGILPVGGMTETREKMAYLPENSYPLSNPVGTAPGVEIKEGKSTIICLPGVPAELKGIVKFHVIPILKKDAGTFMEKTLFFQGIGESEVAPMISAIQKQ</sequence>
<dbReference type="Gene3D" id="3.40.980.10">
    <property type="entry name" value="MoaB/Mog-like domain"/>
    <property type="match status" value="1"/>
</dbReference>
<feature type="domain" description="MoaB/Mog" evidence="1">
    <location>
        <begin position="4"/>
        <end position="123"/>
    </location>
</feature>
<comment type="caution">
    <text evidence="2">The sequence shown here is derived from an EMBL/GenBank/DDBJ whole genome shotgun (WGS) entry which is preliminary data.</text>
</comment>
<accession>X1URD7</accession>
<dbReference type="PANTHER" id="PTHR13939:SF0">
    <property type="entry name" value="NMN AMIDOHYDROLASE-LIKE PROTEIN YFAY"/>
    <property type="match status" value="1"/>
</dbReference>
<dbReference type="SUPFAM" id="SSF53218">
    <property type="entry name" value="Molybdenum cofactor biosynthesis proteins"/>
    <property type="match status" value="1"/>
</dbReference>
<dbReference type="PANTHER" id="PTHR13939">
    <property type="entry name" value="NICOTINAMIDE-NUCLEOTIDE AMIDOHYDROLASE PNCC"/>
    <property type="match status" value="1"/>
</dbReference>
<dbReference type="EMBL" id="BARW01016770">
    <property type="protein sequence ID" value="GAI94924.1"/>
    <property type="molecule type" value="Genomic_DNA"/>
</dbReference>
<name>X1URD7_9ZZZZ</name>
<dbReference type="InterPro" id="IPR036425">
    <property type="entry name" value="MoaB/Mog-like_dom_sf"/>
</dbReference>
<proteinExistence type="predicted"/>
<dbReference type="AlphaFoldDB" id="X1URD7"/>
<dbReference type="InterPro" id="IPR050101">
    <property type="entry name" value="CinA"/>
</dbReference>
<dbReference type="Pfam" id="PF00994">
    <property type="entry name" value="MoCF_biosynth"/>
    <property type="match status" value="1"/>
</dbReference>
<organism evidence="2">
    <name type="scientific">marine sediment metagenome</name>
    <dbReference type="NCBI Taxonomy" id="412755"/>
    <lineage>
        <taxon>unclassified sequences</taxon>
        <taxon>metagenomes</taxon>
        <taxon>ecological metagenomes</taxon>
    </lineage>
</organism>